<evidence type="ECO:0000256" key="4">
    <source>
        <dbReference type="ARBA" id="ARBA00022487"/>
    </source>
</evidence>
<comment type="subcellular location">
    <subcellularLocation>
        <location evidence="1">Secreted</location>
    </subcellularLocation>
</comment>
<evidence type="ECO:0000256" key="9">
    <source>
        <dbReference type="ARBA" id="ARBA00023157"/>
    </source>
</evidence>
<dbReference type="InterPro" id="IPR011150">
    <property type="entry name" value="Cutinase_monf"/>
</dbReference>
<evidence type="ECO:0000256" key="8">
    <source>
        <dbReference type="ARBA" id="ARBA00023026"/>
    </source>
</evidence>
<dbReference type="PANTHER" id="PTHR48250">
    <property type="entry name" value="CUTINASE 2-RELATED"/>
    <property type="match status" value="1"/>
</dbReference>
<dbReference type="InterPro" id="IPR029058">
    <property type="entry name" value="AB_hydrolase_fold"/>
</dbReference>
<comment type="catalytic activity">
    <reaction evidence="10">
        <text>cutin + H2O = cutin monomers.</text>
        <dbReference type="EC" id="3.1.1.74"/>
    </reaction>
</comment>
<comment type="similarity">
    <text evidence="2">Belongs to the cutinase family.</text>
</comment>
<sequence>MRFSTSIVPLVLVTSAFSSPISVDSIVTDRTTDSFEEAVYENGLDARQSASLTANEFTNGGCKSVVLIFARGTAQLGNLGATPGLQLYNQIKSALGASTIAVQGVNYDAETAHGTLPEGVDATAAANMATLIRTVANTCPSAKILLSGYSQGAAMVHASVKRLSTTVQARINAAVTFGDTRNEQDGGQIPGISADRTLIICNDGDLVCDGTLQITSAHLAYGSRVPEAVSFLTSKVN</sequence>
<evidence type="ECO:0000256" key="10">
    <source>
        <dbReference type="ARBA" id="ARBA00034045"/>
    </source>
</evidence>
<gene>
    <name evidence="14" type="ORF">BKA67DRAFT_662598</name>
</gene>
<proteinExistence type="inferred from homology"/>
<dbReference type="Gene3D" id="3.40.50.1820">
    <property type="entry name" value="alpha/beta hydrolase"/>
    <property type="match status" value="1"/>
</dbReference>
<dbReference type="GO" id="GO:0005576">
    <property type="term" value="C:extracellular region"/>
    <property type="evidence" value="ECO:0007669"/>
    <property type="project" value="UniProtKB-SubCell"/>
</dbReference>
<organism evidence="14 15">
    <name type="scientific">Truncatella angustata</name>
    <dbReference type="NCBI Taxonomy" id="152316"/>
    <lineage>
        <taxon>Eukaryota</taxon>
        <taxon>Fungi</taxon>
        <taxon>Dikarya</taxon>
        <taxon>Ascomycota</taxon>
        <taxon>Pezizomycotina</taxon>
        <taxon>Sordariomycetes</taxon>
        <taxon>Xylariomycetidae</taxon>
        <taxon>Amphisphaeriales</taxon>
        <taxon>Sporocadaceae</taxon>
        <taxon>Truncatella</taxon>
    </lineage>
</organism>
<feature type="chain" id="PRO_5040157515" description="cutinase" evidence="13">
    <location>
        <begin position="19"/>
        <end position="237"/>
    </location>
</feature>
<protein>
    <recommendedName>
        <fullName evidence="3">cutinase</fullName>
        <ecNumber evidence="3">3.1.1.74</ecNumber>
    </recommendedName>
</protein>
<feature type="active site" evidence="11">
    <location>
        <position position="205"/>
    </location>
</feature>
<name>A0A9P8RKQ5_9PEZI</name>
<dbReference type="OrthoDB" id="3225429at2759"/>
<dbReference type="Pfam" id="PF01083">
    <property type="entry name" value="Cutinase"/>
    <property type="match status" value="1"/>
</dbReference>
<evidence type="ECO:0000313" key="14">
    <source>
        <dbReference type="EMBL" id="KAH6647845.1"/>
    </source>
</evidence>
<keyword evidence="9 12" id="KW-1015">Disulfide bond</keyword>
<comment type="caution">
    <text evidence="14">The sequence shown here is derived from an EMBL/GenBank/DDBJ whole genome shotgun (WGS) entry which is preliminary data.</text>
</comment>
<keyword evidence="7" id="KW-0378">Hydrolase</keyword>
<evidence type="ECO:0000256" key="13">
    <source>
        <dbReference type="SAM" id="SignalP"/>
    </source>
</evidence>
<evidence type="ECO:0000256" key="1">
    <source>
        <dbReference type="ARBA" id="ARBA00004613"/>
    </source>
</evidence>
<dbReference type="GO" id="GO:0050525">
    <property type="term" value="F:cutinase activity"/>
    <property type="evidence" value="ECO:0007669"/>
    <property type="project" value="UniProtKB-EC"/>
</dbReference>
<evidence type="ECO:0000256" key="5">
    <source>
        <dbReference type="ARBA" id="ARBA00022525"/>
    </source>
</evidence>
<reference evidence="14" key="1">
    <citation type="journal article" date="2021" name="Nat. Commun.">
        <title>Genetic determinants of endophytism in the Arabidopsis root mycobiome.</title>
        <authorList>
            <person name="Mesny F."/>
            <person name="Miyauchi S."/>
            <person name="Thiergart T."/>
            <person name="Pickel B."/>
            <person name="Atanasova L."/>
            <person name="Karlsson M."/>
            <person name="Huettel B."/>
            <person name="Barry K.W."/>
            <person name="Haridas S."/>
            <person name="Chen C."/>
            <person name="Bauer D."/>
            <person name="Andreopoulos W."/>
            <person name="Pangilinan J."/>
            <person name="LaButti K."/>
            <person name="Riley R."/>
            <person name="Lipzen A."/>
            <person name="Clum A."/>
            <person name="Drula E."/>
            <person name="Henrissat B."/>
            <person name="Kohler A."/>
            <person name="Grigoriev I.V."/>
            <person name="Martin F.M."/>
            <person name="Hacquard S."/>
        </authorList>
    </citation>
    <scope>NUCLEOTIDE SEQUENCE</scope>
    <source>
        <strain evidence="14">MPI-SDFR-AT-0073</strain>
    </source>
</reference>
<keyword evidence="5" id="KW-0964">Secreted</keyword>
<dbReference type="InterPro" id="IPR043579">
    <property type="entry name" value="CUTINASE_2"/>
</dbReference>
<dbReference type="SMART" id="SM01110">
    <property type="entry name" value="Cutinase"/>
    <property type="match status" value="1"/>
</dbReference>
<dbReference type="SUPFAM" id="SSF53474">
    <property type="entry name" value="alpha/beta-Hydrolases"/>
    <property type="match status" value="1"/>
</dbReference>
<evidence type="ECO:0000313" key="15">
    <source>
        <dbReference type="Proteomes" id="UP000758603"/>
    </source>
</evidence>
<dbReference type="RefSeq" id="XP_045954357.1">
    <property type="nucleotide sequence ID" value="XM_046108032.1"/>
</dbReference>
<feature type="active site" description="Nucleophile" evidence="11">
    <location>
        <position position="150"/>
    </location>
</feature>
<dbReference type="InterPro" id="IPR000675">
    <property type="entry name" value="Cutinase/axe"/>
</dbReference>
<keyword evidence="6 13" id="KW-0732">Signal</keyword>
<dbReference type="PANTHER" id="PTHR48250:SF3">
    <property type="entry name" value="CUTINASE 1-RELATED"/>
    <property type="match status" value="1"/>
</dbReference>
<feature type="signal peptide" evidence="13">
    <location>
        <begin position="1"/>
        <end position="18"/>
    </location>
</feature>
<keyword evidence="4" id="KW-0719">Serine esterase</keyword>
<keyword evidence="8" id="KW-0843">Virulence</keyword>
<keyword evidence="15" id="KW-1185">Reference proteome</keyword>
<evidence type="ECO:0000256" key="2">
    <source>
        <dbReference type="ARBA" id="ARBA00007534"/>
    </source>
</evidence>
<feature type="disulfide bond" evidence="12">
    <location>
        <begin position="62"/>
        <end position="139"/>
    </location>
</feature>
<dbReference type="GO" id="GO:0016052">
    <property type="term" value="P:carbohydrate catabolic process"/>
    <property type="evidence" value="ECO:0007669"/>
    <property type="project" value="TreeGrafter"/>
</dbReference>
<dbReference type="EC" id="3.1.1.74" evidence="3"/>
<dbReference type="EMBL" id="JAGPXC010000008">
    <property type="protein sequence ID" value="KAH6647845.1"/>
    <property type="molecule type" value="Genomic_DNA"/>
</dbReference>
<dbReference type="PROSITE" id="PS00931">
    <property type="entry name" value="CUTINASE_2"/>
    <property type="match status" value="1"/>
</dbReference>
<evidence type="ECO:0000256" key="11">
    <source>
        <dbReference type="PIRSR" id="PIRSR611150-1"/>
    </source>
</evidence>
<dbReference type="GeneID" id="70136923"/>
<evidence type="ECO:0000256" key="6">
    <source>
        <dbReference type="ARBA" id="ARBA00022729"/>
    </source>
</evidence>
<feature type="disulfide bond" evidence="12">
    <location>
        <begin position="201"/>
        <end position="208"/>
    </location>
</feature>
<dbReference type="AlphaFoldDB" id="A0A9P8RKQ5"/>
<evidence type="ECO:0000256" key="7">
    <source>
        <dbReference type="ARBA" id="ARBA00022801"/>
    </source>
</evidence>
<evidence type="ECO:0000256" key="12">
    <source>
        <dbReference type="PIRSR" id="PIRSR611150-2"/>
    </source>
</evidence>
<evidence type="ECO:0000256" key="3">
    <source>
        <dbReference type="ARBA" id="ARBA00013095"/>
    </source>
</evidence>
<feature type="active site" description="Proton donor/acceptor" evidence="11">
    <location>
        <position position="218"/>
    </location>
</feature>
<accession>A0A9P8RKQ5</accession>
<dbReference type="Proteomes" id="UP000758603">
    <property type="component" value="Unassembled WGS sequence"/>
</dbReference>